<feature type="modified residue" description="Pyruvic acid (Ser)" evidence="9 12">
    <location>
        <position position="25"/>
    </location>
</feature>
<comment type="pathway">
    <text evidence="9">Cofactor biosynthesis; (R)-pantothenate biosynthesis; beta-alanine from L-aspartate: step 1/1.</text>
</comment>
<dbReference type="GO" id="GO:0005829">
    <property type="term" value="C:cytosol"/>
    <property type="evidence" value="ECO:0007669"/>
    <property type="project" value="TreeGrafter"/>
</dbReference>
<accession>A0A347VTS6</accession>
<evidence type="ECO:0000313" key="15">
    <source>
        <dbReference type="EMBL" id="TLD92397.1"/>
    </source>
</evidence>
<comment type="catalytic activity">
    <reaction evidence="9">
        <text>L-aspartate + H(+) = beta-alanine + CO2</text>
        <dbReference type="Rhea" id="RHEA:19497"/>
        <dbReference type="ChEBI" id="CHEBI:15378"/>
        <dbReference type="ChEBI" id="CHEBI:16526"/>
        <dbReference type="ChEBI" id="CHEBI:29991"/>
        <dbReference type="ChEBI" id="CHEBI:57966"/>
        <dbReference type="EC" id="4.1.1.11"/>
    </reaction>
</comment>
<dbReference type="PIRSF" id="PIRSF006246">
    <property type="entry name" value="Asp_decarbox"/>
    <property type="match status" value="1"/>
</dbReference>
<comment type="cofactor">
    <cofactor evidence="9 10">
        <name>pyruvate</name>
        <dbReference type="ChEBI" id="CHEBI:15361"/>
    </cofactor>
    <text evidence="9 10">Binds 1 pyruvoyl group covalently per subunit.</text>
</comment>
<evidence type="ECO:0000256" key="12">
    <source>
        <dbReference type="PIRSR" id="PIRSR006246-3"/>
    </source>
</evidence>
<keyword evidence="4 9" id="KW-0068">Autocatalytic cleavage</keyword>
<feature type="active site" description="Schiff-base intermediate with substrate; via pyruvic acid" evidence="9 10">
    <location>
        <position position="25"/>
    </location>
</feature>
<dbReference type="NCBIfam" id="TIGR00223">
    <property type="entry name" value="panD"/>
    <property type="match status" value="1"/>
</dbReference>
<dbReference type="Gene3D" id="2.40.40.20">
    <property type="match status" value="1"/>
</dbReference>
<keyword evidence="6 9" id="KW-0456">Lyase</keyword>
<feature type="chain" id="PRO_5034051850" description="Aspartate 1-decarboxylase beta chain" evidence="9 13">
    <location>
        <begin position="1"/>
        <end position="24"/>
    </location>
</feature>
<feature type="active site" description="Proton donor" evidence="9 10">
    <location>
        <position position="58"/>
    </location>
</feature>
<evidence type="ECO:0000313" key="14">
    <source>
        <dbReference type="EMBL" id="MWV69955.1"/>
    </source>
</evidence>
<evidence type="ECO:0000256" key="5">
    <source>
        <dbReference type="ARBA" id="ARBA00023145"/>
    </source>
</evidence>
<dbReference type="GO" id="GO:0006523">
    <property type="term" value="P:alanine biosynthetic process"/>
    <property type="evidence" value="ECO:0007669"/>
    <property type="project" value="InterPro"/>
</dbReference>
<evidence type="ECO:0000256" key="11">
    <source>
        <dbReference type="PIRSR" id="PIRSR006246-2"/>
    </source>
</evidence>
<dbReference type="Pfam" id="PF02261">
    <property type="entry name" value="Asp_decarbox"/>
    <property type="match status" value="1"/>
</dbReference>
<dbReference type="HAMAP" id="MF_00446">
    <property type="entry name" value="PanD"/>
    <property type="match status" value="1"/>
</dbReference>
<evidence type="ECO:0000256" key="4">
    <source>
        <dbReference type="ARBA" id="ARBA00022813"/>
    </source>
</evidence>
<feature type="chain" id="PRO_5034051849" description="Aspartate 1-decarboxylase alpha chain" evidence="9 13">
    <location>
        <begin position="25"/>
        <end position="122"/>
    </location>
</feature>
<evidence type="ECO:0000256" key="1">
    <source>
        <dbReference type="ARBA" id="ARBA00022490"/>
    </source>
</evidence>
<evidence type="ECO:0000256" key="2">
    <source>
        <dbReference type="ARBA" id="ARBA00022655"/>
    </source>
</evidence>
<keyword evidence="8 9" id="KW-0670">Pyruvate</keyword>
<keyword evidence="3 9" id="KW-0210">Decarboxylase</keyword>
<evidence type="ECO:0000256" key="3">
    <source>
        <dbReference type="ARBA" id="ARBA00022793"/>
    </source>
</evidence>
<dbReference type="AlphaFoldDB" id="A0A347VTS6"/>
<dbReference type="PANTHER" id="PTHR21012">
    <property type="entry name" value="ASPARTATE 1-DECARBOXYLASE"/>
    <property type="match status" value="1"/>
</dbReference>
<evidence type="ECO:0000256" key="13">
    <source>
        <dbReference type="PIRSR" id="PIRSR006246-5"/>
    </source>
</evidence>
<evidence type="ECO:0000256" key="8">
    <source>
        <dbReference type="ARBA" id="ARBA00023317"/>
    </source>
</evidence>
<dbReference type="GO" id="GO:0004068">
    <property type="term" value="F:aspartate 1-decarboxylase activity"/>
    <property type="evidence" value="ECO:0007669"/>
    <property type="project" value="UniProtKB-UniRule"/>
</dbReference>
<organism evidence="15 16">
    <name type="scientific">Helicobacter saguini</name>
    <dbReference type="NCBI Taxonomy" id="1548018"/>
    <lineage>
        <taxon>Bacteria</taxon>
        <taxon>Pseudomonadati</taxon>
        <taxon>Campylobacterota</taxon>
        <taxon>Epsilonproteobacteria</taxon>
        <taxon>Campylobacterales</taxon>
        <taxon>Helicobacteraceae</taxon>
        <taxon>Helicobacter</taxon>
    </lineage>
</organism>
<reference evidence="15 16" key="2">
    <citation type="journal article" date="2016" name="Infect. Immun.">
        <title>Helicobacter saguini, a Novel Helicobacter Isolated from Cotton-Top Tamarins with Ulcerative Colitis, Has Proinflammatory Properties and Induces Typhlocolitis and Dysplasia in Gnotobiotic IL-10-/- Mice.</title>
        <authorList>
            <person name="Shen Z."/>
            <person name="Mannion A."/>
            <person name="Whary M.T."/>
            <person name="Muthupalani S."/>
            <person name="Sheh A."/>
            <person name="Feng Y."/>
            <person name="Gong G."/>
            <person name="Vandamme P."/>
            <person name="Holcombe H.R."/>
            <person name="Paster B.J."/>
            <person name="Fox J.G."/>
        </authorList>
    </citation>
    <scope>NUCLEOTIDE SEQUENCE [LARGE SCALE GENOMIC DNA]</scope>
    <source>
        <strain evidence="15 16">MIT 97-6194</strain>
    </source>
</reference>
<evidence type="ECO:0000313" key="16">
    <source>
        <dbReference type="Proteomes" id="UP000029714"/>
    </source>
</evidence>
<keyword evidence="1 9" id="KW-0963">Cytoplasm</keyword>
<keyword evidence="7 9" id="KW-0704">Schiff base</keyword>
<gene>
    <name evidence="9" type="primary">panD</name>
    <name evidence="14" type="ORF">DCO61_08065</name>
    <name evidence="15" type="ORF">LS64_010280</name>
</gene>
<comment type="function">
    <text evidence="9">Catalyzes the pyruvoyl-dependent decarboxylation of aspartate to produce beta-alanine.</text>
</comment>
<name>A0A347VTS6_9HELI</name>
<dbReference type="PANTHER" id="PTHR21012:SF0">
    <property type="entry name" value="ASPARTATE 1-DECARBOXYLASE"/>
    <property type="match status" value="1"/>
</dbReference>
<dbReference type="InterPro" id="IPR009010">
    <property type="entry name" value="Asp_de-COase-like_dom_sf"/>
</dbReference>
<dbReference type="GO" id="GO:0015940">
    <property type="term" value="P:pantothenate biosynthetic process"/>
    <property type="evidence" value="ECO:0007669"/>
    <property type="project" value="UniProtKB-UniRule"/>
</dbReference>
<dbReference type="UniPathway" id="UPA00028">
    <property type="reaction ID" value="UER00002"/>
</dbReference>
<evidence type="ECO:0000256" key="10">
    <source>
        <dbReference type="PIRSR" id="PIRSR006246-1"/>
    </source>
</evidence>
<keyword evidence="5 9" id="KW-0865">Zymogen</keyword>
<protein>
    <recommendedName>
        <fullName evidence="9">Aspartate 1-decarboxylase</fullName>
        <ecNumber evidence="9">4.1.1.11</ecNumber>
    </recommendedName>
    <alternativeName>
        <fullName evidence="9">Aspartate alpha-decarboxylase</fullName>
    </alternativeName>
    <component>
        <recommendedName>
            <fullName evidence="9">Aspartate 1-decarboxylase beta chain</fullName>
        </recommendedName>
    </component>
    <component>
        <recommendedName>
            <fullName evidence="9">Aspartate 1-decarboxylase alpha chain</fullName>
        </recommendedName>
    </component>
</protein>
<feature type="binding site" evidence="9 11">
    <location>
        <position position="57"/>
    </location>
    <ligand>
        <name>substrate</name>
    </ligand>
</feature>
<proteinExistence type="inferred from homology"/>
<dbReference type="RefSeq" id="WP_034575170.1">
    <property type="nucleotide sequence ID" value="NZ_JRMP02000020.1"/>
</dbReference>
<dbReference type="EMBL" id="JRMP02000020">
    <property type="protein sequence ID" value="TLD92397.1"/>
    <property type="molecule type" value="Genomic_DNA"/>
</dbReference>
<evidence type="ECO:0000256" key="7">
    <source>
        <dbReference type="ARBA" id="ARBA00023270"/>
    </source>
</evidence>
<comment type="subcellular location">
    <subcellularLocation>
        <location evidence="9">Cytoplasm</location>
    </subcellularLocation>
</comment>
<dbReference type="Proteomes" id="UP000029714">
    <property type="component" value="Unassembled WGS sequence"/>
</dbReference>
<dbReference type="EC" id="4.1.1.11" evidence="9"/>
<reference evidence="14 17" key="4">
    <citation type="submission" date="2019-12" db="EMBL/GenBank/DDBJ databases">
        <title>Multi-Generational Helicobacter saguini Isolates.</title>
        <authorList>
            <person name="Mannion A."/>
            <person name="Shen Z."/>
            <person name="Fox J.G."/>
        </authorList>
    </citation>
    <scope>NUCLEOTIDE SEQUENCE [LARGE SCALE GENOMIC DNA]</scope>
    <source>
        <strain evidence="14">16-048</strain>
        <strain evidence="17">16-048 (F4)</strain>
    </source>
</reference>
<dbReference type="OrthoDB" id="9803983at2"/>
<keyword evidence="2 9" id="KW-0566">Pantothenate biosynthesis</keyword>
<sequence length="122" mass="13230">MRVDMLFAKIHRCKVTEANLNYVGSISIDSKLMDAAGIMEGMKVDVVNINNGERFTTYAIPAKANSGVICINGAAARKAHSGDIVIIIAYANMKLKAAKNFKPKIVFVDSNNRIVTKGEVDV</sequence>
<comment type="similarity">
    <text evidence="9">Belongs to the PanD family.</text>
</comment>
<evidence type="ECO:0000313" key="17">
    <source>
        <dbReference type="Proteomes" id="UP000477070"/>
    </source>
</evidence>
<keyword evidence="16" id="KW-1185">Reference proteome</keyword>
<dbReference type="STRING" id="1548018.LS64_14225"/>
<reference evidence="15 16" key="1">
    <citation type="journal article" date="2014" name="Genome Announc.">
        <title>Draft genome sequences of eight enterohepatic helicobacter species isolated from both laboratory and wild rodents.</title>
        <authorList>
            <person name="Sheh A."/>
            <person name="Shen Z."/>
            <person name="Fox J.G."/>
        </authorList>
    </citation>
    <scope>NUCLEOTIDE SEQUENCE [LARGE SCALE GENOMIC DNA]</scope>
    <source>
        <strain evidence="15 16">MIT 97-6194</strain>
    </source>
</reference>
<dbReference type="CDD" id="cd06919">
    <property type="entry name" value="Asp_decarbox"/>
    <property type="match status" value="1"/>
</dbReference>
<evidence type="ECO:0000256" key="9">
    <source>
        <dbReference type="HAMAP-Rule" id="MF_00446"/>
    </source>
</evidence>
<dbReference type="Proteomes" id="UP000477070">
    <property type="component" value="Unassembled WGS sequence"/>
</dbReference>
<comment type="PTM">
    <text evidence="9 12">Is synthesized initially as an inactive proenzyme, which is activated by self-cleavage at a specific serine bond to produce a beta-subunit with a hydroxyl group at its C-terminus and an alpha-subunit with a pyruvoyl group at its N-terminus.</text>
</comment>
<dbReference type="EMBL" id="QBIU01000001">
    <property type="protein sequence ID" value="MWV69955.1"/>
    <property type="molecule type" value="Genomic_DNA"/>
</dbReference>
<comment type="subunit">
    <text evidence="9">Heterooctamer of four alpha and four beta subunits.</text>
</comment>
<dbReference type="SUPFAM" id="SSF50692">
    <property type="entry name" value="ADC-like"/>
    <property type="match status" value="1"/>
</dbReference>
<comment type="caution">
    <text evidence="15">The sequence shown here is derived from an EMBL/GenBank/DDBJ whole genome shotgun (WGS) entry which is preliminary data.</text>
</comment>
<dbReference type="InterPro" id="IPR003190">
    <property type="entry name" value="Asp_decarbox"/>
</dbReference>
<feature type="binding site" evidence="9 11">
    <location>
        <begin position="73"/>
        <end position="75"/>
    </location>
    <ligand>
        <name>substrate</name>
    </ligand>
</feature>
<reference evidence="15" key="3">
    <citation type="submission" date="2018-04" db="EMBL/GenBank/DDBJ databases">
        <authorList>
            <person name="Sheh A."/>
            <person name="Shen Z."/>
            <person name="Mannion A.J."/>
            <person name="Fox J.G."/>
        </authorList>
    </citation>
    <scope>NUCLEOTIDE SEQUENCE</scope>
    <source>
        <strain evidence="15">MIT 97-6194</strain>
    </source>
</reference>
<evidence type="ECO:0000256" key="6">
    <source>
        <dbReference type="ARBA" id="ARBA00023239"/>
    </source>
</evidence>